<feature type="transmembrane region" description="Helical" evidence="5">
    <location>
        <begin position="265"/>
        <end position="287"/>
    </location>
</feature>
<dbReference type="InterPro" id="IPR011701">
    <property type="entry name" value="MFS"/>
</dbReference>
<comment type="caution">
    <text evidence="7">The sequence shown here is derived from an EMBL/GenBank/DDBJ whole genome shotgun (WGS) entry which is preliminary data.</text>
</comment>
<dbReference type="Proteomes" id="UP001501204">
    <property type="component" value="Unassembled WGS sequence"/>
</dbReference>
<evidence type="ECO:0000256" key="4">
    <source>
        <dbReference type="ARBA" id="ARBA00023136"/>
    </source>
</evidence>
<evidence type="ECO:0000256" key="3">
    <source>
        <dbReference type="ARBA" id="ARBA00022989"/>
    </source>
</evidence>
<keyword evidence="4 5" id="KW-0472">Membrane</keyword>
<dbReference type="PANTHER" id="PTHR23534">
    <property type="entry name" value="MFS PERMEASE"/>
    <property type="match status" value="1"/>
</dbReference>
<evidence type="ECO:0000256" key="2">
    <source>
        <dbReference type="ARBA" id="ARBA00022692"/>
    </source>
</evidence>
<keyword evidence="3 5" id="KW-1133">Transmembrane helix</keyword>
<accession>A0ABN2KU80</accession>
<dbReference type="PANTHER" id="PTHR23534:SF1">
    <property type="entry name" value="MAJOR FACILITATOR SUPERFAMILY PROTEIN"/>
    <property type="match status" value="1"/>
</dbReference>
<feature type="transmembrane region" description="Helical" evidence="5">
    <location>
        <begin position="177"/>
        <end position="196"/>
    </location>
</feature>
<feature type="transmembrane region" description="Helical" evidence="5">
    <location>
        <begin position="237"/>
        <end position="259"/>
    </location>
</feature>
<feature type="transmembrane region" description="Helical" evidence="5">
    <location>
        <begin position="110"/>
        <end position="131"/>
    </location>
</feature>
<comment type="subcellular location">
    <subcellularLocation>
        <location evidence="1">Cell membrane</location>
        <topology evidence="1">Multi-pass membrane protein</topology>
    </subcellularLocation>
</comment>
<dbReference type="Pfam" id="PF07690">
    <property type="entry name" value="MFS_1"/>
    <property type="match status" value="1"/>
</dbReference>
<dbReference type="Gene3D" id="1.20.1250.20">
    <property type="entry name" value="MFS general substrate transporter like domains"/>
    <property type="match status" value="1"/>
</dbReference>
<feature type="transmembrane region" description="Helical" evidence="5">
    <location>
        <begin position="383"/>
        <end position="402"/>
    </location>
</feature>
<dbReference type="EMBL" id="BAAAOA010000029">
    <property type="protein sequence ID" value="GAA1765787.1"/>
    <property type="molecule type" value="Genomic_DNA"/>
</dbReference>
<feature type="transmembrane region" description="Helical" evidence="5">
    <location>
        <begin position="84"/>
        <end position="104"/>
    </location>
</feature>
<proteinExistence type="predicted"/>
<evidence type="ECO:0000259" key="6">
    <source>
        <dbReference type="PROSITE" id="PS50850"/>
    </source>
</evidence>
<dbReference type="InterPro" id="IPR020846">
    <property type="entry name" value="MFS_dom"/>
</dbReference>
<protein>
    <submittedName>
        <fullName evidence="7">MFS transporter</fullName>
    </submittedName>
</protein>
<keyword evidence="2 5" id="KW-0812">Transmembrane</keyword>
<name>A0ABN2KU80_9MICC</name>
<dbReference type="InterPro" id="IPR036259">
    <property type="entry name" value="MFS_trans_sf"/>
</dbReference>
<dbReference type="SUPFAM" id="SSF103473">
    <property type="entry name" value="MFS general substrate transporter"/>
    <property type="match status" value="1"/>
</dbReference>
<evidence type="ECO:0000256" key="1">
    <source>
        <dbReference type="ARBA" id="ARBA00004651"/>
    </source>
</evidence>
<evidence type="ECO:0000313" key="8">
    <source>
        <dbReference type="Proteomes" id="UP001501204"/>
    </source>
</evidence>
<reference evidence="7 8" key="1">
    <citation type="journal article" date="2019" name="Int. J. Syst. Evol. Microbiol.">
        <title>The Global Catalogue of Microorganisms (GCM) 10K type strain sequencing project: providing services to taxonomists for standard genome sequencing and annotation.</title>
        <authorList>
            <consortium name="The Broad Institute Genomics Platform"/>
            <consortium name="The Broad Institute Genome Sequencing Center for Infectious Disease"/>
            <person name="Wu L."/>
            <person name="Ma J."/>
        </authorList>
    </citation>
    <scope>NUCLEOTIDE SEQUENCE [LARGE SCALE GENOMIC DNA]</scope>
    <source>
        <strain evidence="7 8">JCM 14735</strain>
    </source>
</reference>
<feature type="transmembrane region" description="Helical" evidence="5">
    <location>
        <begin position="322"/>
        <end position="346"/>
    </location>
</feature>
<evidence type="ECO:0000313" key="7">
    <source>
        <dbReference type="EMBL" id="GAA1765787.1"/>
    </source>
</evidence>
<feature type="transmembrane region" description="Helical" evidence="5">
    <location>
        <begin position="50"/>
        <end position="72"/>
    </location>
</feature>
<feature type="transmembrane region" description="Helical" evidence="5">
    <location>
        <begin position="143"/>
        <end position="162"/>
    </location>
</feature>
<feature type="transmembrane region" description="Helical" evidence="5">
    <location>
        <begin position="20"/>
        <end position="44"/>
    </location>
</feature>
<dbReference type="PROSITE" id="PS50850">
    <property type="entry name" value="MFS"/>
    <property type="match status" value="1"/>
</dbReference>
<gene>
    <name evidence="7" type="ORF">GCM10009767_25550</name>
</gene>
<sequence>MHPTNPAVDRRALQRRVVRVLALGQVLGGLGVGATLALGALLVTEVSGSSAWSGMAATMNTLGAALLAVPLARLAQARGRRISLSTGAFTAMAGASVTIGAAVLSSFPVLLVGLALLGAGSALNLQSRFAATDLAADDTRARDLSLVVWSTTIGAVLGPNLFDPGEAIGRALALPELTGGFVIALVAQAFGALVYLTALRPDPLLLAVADGEAAGQDRPSPAGGLAVLRSSAPARRAVLTVALSHAVMVALMSMTPVHLTLHGASLSVVGLTISLHVAGMYALAPVFGRLADRAGRSRTVLLGQALFVASLVLSWFGSTSPVLVTVSLVLLGLGWSASTVAGSTLVAEAVPPAERPKLQGVSDLFMNLAGATGGALAGPVLALIGFDGLSAALLVLVAVVALSHGGRAQRDAGADAPAPVRGARR</sequence>
<keyword evidence="8" id="KW-1185">Reference proteome</keyword>
<feature type="domain" description="Major facilitator superfamily (MFS) profile" evidence="6">
    <location>
        <begin position="17"/>
        <end position="409"/>
    </location>
</feature>
<evidence type="ECO:0000256" key="5">
    <source>
        <dbReference type="SAM" id="Phobius"/>
    </source>
</evidence>
<organism evidence="7 8">
    <name type="scientific">Kocuria aegyptia</name>
    <dbReference type="NCBI Taxonomy" id="330943"/>
    <lineage>
        <taxon>Bacteria</taxon>
        <taxon>Bacillati</taxon>
        <taxon>Actinomycetota</taxon>
        <taxon>Actinomycetes</taxon>
        <taxon>Micrococcales</taxon>
        <taxon>Micrococcaceae</taxon>
        <taxon>Kocuria</taxon>
    </lineage>
</organism>